<evidence type="ECO:0008006" key="9">
    <source>
        <dbReference type="Google" id="ProtNLM"/>
    </source>
</evidence>
<evidence type="ECO:0000256" key="6">
    <source>
        <dbReference type="SAM" id="Phobius"/>
    </source>
</evidence>
<dbReference type="OrthoDB" id="3358017at2759"/>
<feature type="transmembrane region" description="Helical" evidence="6">
    <location>
        <begin position="173"/>
        <end position="194"/>
    </location>
</feature>
<proteinExistence type="predicted"/>
<dbReference type="PANTHER" id="PTHR31465">
    <property type="entry name" value="PROTEIN RTA1-RELATED"/>
    <property type="match status" value="1"/>
</dbReference>
<sequence length="369" mass="41097">MFFNPLFSIQSSNQGDIMGPNTPEDSLYLYNPSHILPAVFAALVGISLLLHIYQNTRYRFWRVTFFICWGGTLFTAGWILRCISSYHPSNKDIFIAQTFMIYVGPPVYSAAAYNIVGRLMHYVPMHAVLNPNRVLTFFVYVGAAVEGITAAGAAKNAAAGNDLSEYKTGGALIAAGLVLQAVAELVVVAIVAAVHRRCARAGRVPPNVRMVCFTLYGTSTLVLLRCICRAIEAFDMFGNLGCRENCGPILGNEWFLYAFELGPMLVFTYWMNMLHPGRYLPSQKERYLCPDGCTERLGPGWLDRRSSWETFVDPFDFKGMLSGVDSHDKYWLRPEEWLICEDGSFAKGSASNARSVPQEKENISLNGEV</sequence>
<dbReference type="GO" id="GO:0016020">
    <property type="term" value="C:membrane"/>
    <property type="evidence" value="ECO:0007669"/>
    <property type="project" value="UniProtKB-SubCell"/>
</dbReference>
<dbReference type="Proteomes" id="UP001141434">
    <property type="component" value="Unassembled WGS sequence"/>
</dbReference>
<gene>
    <name evidence="7" type="ORF">NUU61_009920</name>
</gene>
<keyword evidence="4 6" id="KW-0472">Membrane</keyword>
<name>A0A9W9EH63_9EURO</name>
<dbReference type="AlphaFoldDB" id="A0A9W9EH63"/>
<dbReference type="PANTHER" id="PTHR31465:SF13">
    <property type="entry name" value="RTA1 DOMAIN PROTEIN-RELATED"/>
    <property type="match status" value="1"/>
</dbReference>
<comment type="caution">
    <text evidence="7">The sequence shown here is derived from an EMBL/GenBank/DDBJ whole genome shotgun (WGS) entry which is preliminary data.</text>
</comment>
<organism evidence="7 8">
    <name type="scientific">Penicillium alfredii</name>
    <dbReference type="NCBI Taxonomy" id="1506179"/>
    <lineage>
        <taxon>Eukaryota</taxon>
        <taxon>Fungi</taxon>
        <taxon>Dikarya</taxon>
        <taxon>Ascomycota</taxon>
        <taxon>Pezizomycotina</taxon>
        <taxon>Eurotiomycetes</taxon>
        <taxon>Eurotiomycetidae</taxon>
        <taxon>Eurotiales</taxon>
        <taxon>Aspergillaceae</taxon>
        <taxon>Penicillium</taxon>
    </lineage>
</organism>
<reference evidence="7" key="2">
    <citation type="journal article" date="2023" name="IMA Fungus">
        <title>Comparative genomic study of the Penicillium genus elucidates a diverse pangenome and 15 lateral gene transfer events.</title>
        <authorList>
            <person name="Petersen C."/>
            <person name="Sorensen T."/>
            <person name="Nielsen M.R."/>
            <person name="Sondergaard T.E."/>
            <person name="Sorensen J.L."/>
            <person name="Fitzpatrick D.A."/>
            <person name="Frisvad J.C."/>
            <person name="Nielsen K.L."/>
        </authorList>
    </citation>
    <scope>NUCLEOTIDE SEQUENCE</scope>
    <source>
        <strain evidence="7">IBT 34128</strain>
    </source>
</reference>
<dbReference type="GeneID" id="81399614"/>
<dbReference type="EMBL" id="JAPMSZ010000012">
    <property type="protein sequence ID" value="KAJ5081656.1"/>
    <property type="molecule type" value="Genomic_DNA"/>
</dbReference>
<comment type="subcellular location">
    <subcellularLocation>
        <location evidence="1">Membrane</location>
        <topology evidence="1">Multi-pass membrane protein</topology>
    </subcellularLocation>
</comment>
<feature type="transmembrane region" description="Helical" evidence="6">
    <location>
        <begin position="254"/>
        <end position="274"/>
    </location>
</feature>
<dbReference type="RefSeq" id="XP_056506943.1">
    <property type="nucleotide sequence ID" value="XM_056660445.1"/>
</dbReference>
<evidence type="ECO:0000256" key="1">
    <source>
        <dbReference type="ARBA" id="ARBA00004141"/>
    </source>
</evidence>
<evidence type="ECO:0000256" key="3">
    <source>
        <dbReference type="ARBA" id="ARBA00022989"/>
    </source>
</evidence>
<feature type="region of interest" description="Disordered" evidence="5">
    <location>
        <begin position="350"/>
        <end position="369"/>
    </location>
</feature>
<evidence type="ECO:0000313" key="8">
    <source>
        <dbReference type="Proteomes" id="UP001141434"/>
    </source>
</evidence>
<dbReference type="Pfam" id="PF04479">
    <property type="entry name" value="RTA1"/>
    <property type="match status" value="1"/>
</dbReference>
<feature type="transmembrane region" description="Helical" evidence="6">
    <location>
        <begin position="134"/>
        <end position="153"/>
    </location>
</feature>
<evidence type="ECO:0000256" key="4">
    <source>
        <dbReference type="ARBA" id="ARBA00023136"/>
    </source>
</evidence>
<keyword evidence="8" id="KW-1185">Reference proteome</keyword>
<feature type="transmembrane region" description="Helical" evidence="6">
    <location>
        <begin position="35"/>
        <end position="53"/>
    </location>
</feature>
<feature type="transmembrane region" description="Helical" evidence="6">
    <location>
        <begin position="93"/>
        <end position="113"/>
    </location>
</feature>
<evidence type="ECO:0000256" key="2">
    <source>
        <dbReference type="ARBA" id="ARBA00022692"/>
    </source>
</evidence>
<protein>
    <recommendedName>
        <fullName evidence="9">RTA1 domain protein</fullName>
    </recommendedName>
</protein>
<reference evidence="7" key="1">
    <citation type="submission" date="2022-11" db="EMBL/GenBank/DDBJ databases">
        <authorList>
            <person name="Petersen C."/>
        </authorList>
    </citation>
    <scope>NUCLEOTIDE SEQUENCE</scope>
    <source>
        <strain evidence="7">IBT 34128</strain>
    </source>
</reference>
<feature type="transmembrane region" description="Helical" evidence="6">
    <location>
        <begin position="60"/>
        <end position="81"/>
    </location>
</feature>
<accession>A0A9W9EH63</accession>
<dbReference type="InterPro" id="IPR007568">
    <property type="entry name" value="RTA1"/>
</dbReference>
<evidence type="ECO:0000256" key="5">
    <source>
        <dbReference type="SAM" id="MobiDB-lite"/>
    </source>
</evidence>
<feature type="transmembrane region" description="Helical" evidence="6">
    <location>
        <begin position="215"/>
        <end position="234"/>
    </location>
</feature>
<evidence type="ECO:0000313" key="7">
    <source>
        <dbReference type="EMBL" id="KAJ5081656.1"/>
    </source>
</evidence>
<keyword evidence="2 6" id="KW-0812">Transmembrane</keyword>
<keyword evidence="3 6" id="KW-1133">Transmembrane helix</keyword>